<feature type="region of interest" description="Disordered" evidence="1">
    <location>
        <begin position="433"/>
        <end position="572"/>
    </location>
</feature>
<proteinExistence type="predicted"/>
<evidence type="ECO:0000256" key="1">
    <source>
        <dbReference type="SAM" id="MobiDB-lite"/>
    </source>
</evidence>
<gene>
    <name evidence="2" type="ORF">c1_g3_i1</name>
</gene>
<feature type="region of interest" description="Disordered" evidence="1">
    <location>
        <begin position="195"/>
        <end position="236"/>
    </location>
</feature>
<dbReference type="OrthoDB" id="8061725at2759"/>
<reference evidence="2" key="1">
    <citation type="submission" date="2015-06" db="EMBL/GenBank/DDBJ databases">
        <authorList>
            <person name="Hoefler B.C."/>
            <person name="Straight P.D."/>
        </authorList>
    </citation>
    <scope>NUCLEOTIDE SEQUENCE</scope>
</reference>
<sequence length="758" mass="83821">MDTLFDQLRTETPANLKSAESTNTREFIKASKRSPSPESHVNPQTPNKIKKISTETKPLDNAAVRRESMPPPATTFVRKNISKSRSLSPPKGLIVRPFKVLLERKKVESSDCKNQKLSKTSKTPTFTKKAADFTGSAVKNGEKSPKKSTPTKAQQKLFDPDVLVKAQQLTHFNVKRCKVRLLRQDLAKLKQEFHAREKKQTENKKSYLKNSGKNNKSNRILPSEKSLNSKHGGICDEKESKHSSGFFIKINALTRSPKSKTKSEGFLKEKRPSQKLSAGTIAKKVNAAAAISSTKPTKFTRTHLIKMYGKRVFCSHVKIERCSHPMMLIFESNARARRLQAKRSKSKNLSVSFRDQVEIFGDSSDSEEADMSSVCDPDVASTSEAAMKTANPIPISLTVTPARLKKVENGKVVDDIELDPSLFVVPVVASTPFASPGKKKREKKSFSPLKGDGTPSPRKEKLKLANEKMPPSSLRRLTAAEVEEEDDEDDECEYIVPIEIPERRISRTSSANTMDDVAPEKTNEASNSDLEPTLIDTIDNTGNVQDTSGESFASAVDSSLPPSTNQSSNTEPEAMKNIENLVTTDKVIDEIQSVEDNENVVGETKQQTIDVDLAELPQLTRIDSVSPSQSLNDIVNTFMCNENAVGSKEALQTMEDDIELSSNTNNISDLKTNENQSPEDICITDTKLRDTLDDDISLQLFVDDDTTANSHFLGDSAMEDSEIVDGIVKERIDEISKDKHLGSTVEATNLLTSKVTTE</sequence>
<accession>A0A0K8VDN7</accession>
<evidence type="ECO:0000313" key="2">
    <source>
        <dbReference type="EMBL" id="JAI36660.1"/>
    </source>
</evidence>
<organism evidence="2">
    <name type="scientific">Bactrocera latifrons</name>
    <name type="common">Malaysian fruit fly</name>
    <name type="synonym">Chaetodacus latifrons</name>
    <dbReference type="NCBI Taxonomy" id="174628"/>
    <lineage>
        <taxon>Eukaryota</taxon>
        <taxon>Metazoa</taxon>
        <taxon>Ecdysozoa</taxon>
        <taxon>Arthropoda</taxon>
        <taxon>Hexapoda</taxon>
        <taxon>Insecta</taxon>
        <taxon>Pterygota</taxon>
        <taxon>Neoptera</taxon>
        <taxon>Endopterygota</taxon>
        <taxon>Diptera</taxon>
        <taxon>Brachycera</taxon>
        <taxon>Muscomorpha</taxon>
        <taxon>Tephritoidea</taxon>
        <taxon>Tephritidae</taxon>
        <taxon>Bactrocera</taxon>
        <taxon>Bactrocera</taxon>
    </lineage>
</organism>
<feature type="region of interest" description="Disordered" evidence="1">
    <location>
        <begin position="134"/>
        <end position="154"/>
    </location>
</feature>
<feature type="compositionally biased region" description="Polar residues" evidence="1">
    <location>
        <begin position="33"/>
        <end position="47"/>
    </location>
</feature>
<feature type="compositionally biased region" description="Polar residues" evidence="1">
    <location>
        <begin position="538"/>
        <end position="571"/>
    </location>
</feature>
<feature type="compositionally biased region" description="Acidic residues" evidence="1">
    <location>
        <begin position="481"/>
        <end position="493"/>
    </location>
</feature>
<dbReference type="EMBL" id="GDHF01015654">
    <property type="protein sequence ID" value="JAI36660.1"/>
    <property type="molecule type" value="Transcribed_RNA"/>
</dbReference>
<feature type="compositionally biased region" description="Polar residues" evidence="1">
    <location>
        <begin position="208"/>
        <end position="220"/>
    </location>
</feature>
<protein>
    <submittedName>
        <fullName evidence="2">Uncharacterized protein</fullName>
    </submittedName>
</protein>
<name>A0A0K8VDN7_BACLA</name>
<dbReference type="AlphaFoldDB" id="A0A0K8VDN7"/>
<feature type="compositionally biased region" description="Basic and acidic residues" evidence="1">
    <location>
        <begin position="195"/>
        <end position="205"/>
    </location>
</feature>
<feature type="compositionally biased region" description="Basic and acidic residues" evidence="1">
    <location>
        <begin position="457"/>
        <end position="466"/>
    </location>
</feature>
<feature type="region of interest" description="Disordered" evidence="1">
    <location>
        <begin position="1"/>
        <end position="58"/>
    </location>
</feature>
<feature type="compositionally biased region" description="Polar residues" evidence="1">
    <location>
        <begin position="10"/>
        <end position="25"/>
    </location>
</feature>